<gene>
    <name evidence="1" type="ORF">K0M31_002683</name>
</gene>
<accession>A0AA40FZI1</accession>
<dbReference type="Proteomes" id="UP001177670">
    <property type="component" value="Unassembled WGS sequence"/>
</dbReference>
<sequence>MLQLNPLILNPRSASWDPWDYTRDTKERLVPHKRTLIPSDGFHSLITTPIIRSKKVERGKMLSTGSYSSFSHLYSSFSEGSLQKEPFEEVKTDD</sequence>
<evidence type="ECO:0000313" key="2">
    <source>
        <dbReference type="Proteomes" id="UP001177670"/>
    </source>
</evidence>
<organism evidence="1 2">
    <name type="scientific">Melipona bicolor</name>
    <dbReference type="NCBI Taxonomy" id="60889"/>
    <lineage>
        <taxon>Eukaryota</taxon>
        <taxon>Metazoa</taxon>
        <taxon>Ecdysozoa</taxon>
        <taxon>Arthropoda</taxon>
        <taxon>Hexapoda</taxon>
        <taxon>Insecta</taxon>
        <taxon>Pterygota</taxon>
        <taxon>Neoptera</taxon>
        <taxon>Endopterygota</taxon>
        <taxon>Hymenoptera</taxon>
        <taxon>Apocrita</taxon>
        <taxon>Aculeata</taxon>
        <taxon>Apoidea</taxon>
        <taxon>Anthophila</taxon>
        <taxon>Apidae</taxon>
        <taxon>Melipona</taxon>
    </lineage>
</organism>
<evidence type="ECO:0000313" key="1">
    <source>
        <dbReference type="EMBL" id="KAK1128212.1"/>
    </source>
</evidence>
<name>A0AA40FZI1_9HYME</name>
<protein>
    <submittedName>
        <fullName evidence="1">Uncharacterized protein</fullName>
    </submittedName>
</protein>
<proteinExistence type="predicted"/>
<dbReference type="AlphaFoldDB" id="A0AA40FZI1"/>
<dbReference type="EMBL" id="JAHYIQ010000010">
    <property type="protein sequence ID" value="KAK1128212.1"/>
    <property type="molecule type" value="Genomic_DNA"/>
</dbReference>
<keyword evidence="2" id="KW-1185">Reference proteome</keyword>
<comment type="caution">
    <text evidence="1">The sequence shown here is derived from an EMBL/GenBank/DDBJ whole genome shotgun (WGS) entry which is preliminary data.</text>
</comment>
<reference evidence="1" key="1">
    <citation type="submission" date="2021-10" db="EMBL/GenBank/DDBJ databases">
        <title>Melipona bicolor Genome sequencing and assembly.</title>
        <authorList>
            <person name="Araujo N.S."/>
            <person name="Arias M.C."/>
        </authorList>
    </citation>
    <scope>NUCLEOTIDE SEQUENCE</scope>
    <source>
        <strain evidence="1">USP_2M_L1-L4_2017</strain>
        <tissue evidence="1">Whole body</tissue>
    </source>
</reference>